<dbReference type="OrthoDB" id="2060755at2"/>
<dbReference type="Gene3D" id="2.60.120.10">
    <property type="entry name" value="Jelly Rolls"/>
    <property type="match status" value="1"/>
</dbReference>
<feature type="region of interest" description="Disordered" evidence="5">
    <location>
        <begin position="117"/>
        <end position="144"/>
    </location>
</feature>
<evidence type="ECO:0000259" key="6">
    <source>
        <dbReference type="PROSITE" id="PS01124"/>
    </source>
</evidence>
<dbReference type="RefSeq" id="WP_137253749.1">
    <property type="nucleotide sequence ID" value="NZ_JBHSPQ010000001.1"/>
</dbReference>
<proteinExistence type="predicted"/>
<dbReference type="Pfam" id="PF12833">
    <property type="entry name" value="HTH_18"/>
    <property type="match status" value="1"/>
</dbReference>
<evidence type="ECO:0000256" key="3">
    <source>
        <dbReference type="ARBA" id="ARBA00023159"/>
    </source>
</evidence>
<dbReference type="PANTHER" id="PTHR46796:SF6">
    <property type="entry name" value="ARAC SUBFAMILY"/>
    <property type="match status" value="1"/>
</dbReference>
<dbReference type="InterPro" id="IPR020449">
    <property type="entry name" value="Tscrpt_reg_AraC-type_HTH"/>
</dbReference>
<dbReference type="PRINTS" id="PR00032">
    <property type="entry name" value="HTHARAC"/>
</dbReference>
<reference evidence="7 8" key="1">
    <citation type="submission" date="2019-04" db="EMBL/GenBank/DDBJ databases">
        <title>Kribbella sp. NEAU-THZ 27 nov., a novel actinomycete isolated from soil.</title>
        <authorList>
            <person name="Duan L."/>
        </authorList>
    </citation>
    <scope>NUCLEOTIDE SEQUENCE [LARGE SCALE GENOMIC DNA]</scope>
    <source>
        <strain evidence="8">NEAU-THZ27</strain>
    </source>
</reference>
<dbReference type="Pfam" id="PF02311">
    <property type="entry name" value="AraC_binding"/>
    <property type="match status" value="1"/>
</dbReference>
<dbReference type="AlphaFoldDB" id="A0A4V5UY21"/>
<dbReference type="SUPFAM" id="SSF51215">
    <property type="entry name" value="Regulatory protein AraC"/>
    <property type="match status" value="1"/>
</dbReference>
<dbReference type="PROSITE" id="PS01124">
    <property type="entry name" value="HTH_ARAC_FAMILY_2"/>
    <property type="match status" value="1"/>
</dbReference>
<dbReference type="SMART" id="SM00342">
    <property type="entry name" value="HTH_ARAC"/>
    <property type="match status" value="1"/>
</dbReference>
<dbReference type="Gene3D" id="1.10.10.60">
    <property type="entry name" value="Homeodomain-like"/>
    <property type="match status" value="1"/>
</dbReference>
<feature type="compositionally biased region" description="Basic and acidic residues" evidence="5">
    <location>
        <begin position="124"/>
        <end position="141"/>
    </location>
</feature>
<dbReference type="GO" id="GO:0043565">
    <property type="term" value="F:sequence-specific DNA binding"/>
    <property type="evidence" value="ECO:0007669"/>
    <property type="project" value="InterPro"/>
</dbReference>
<keyword evidence="3" id="KW-0010">Activator</keyword>
<dbReference type="InterPro" id="IPR050204">
    <property type="entry name" value="AraC_XylS_family_regulators"/>
</dbReference>
<dbReference type="SUPFAM" id="SSF46689">
    <property type="entry name" value="Homeodomain-like"/>
    <property type="match status" value="2"/>
</dbReference>
<evidence type="ECO:0000256" key="5">
    <source>
        <dbReference type="SAM" id="MobiDB-lite"/>
    </source>
</evidence>
<dbReference type="InterPro" id="IPR018062">
    <property type="entry name" value="HTH_AraC-typ_CS"/>
</dbReference>
<dbReference type="PROSITE" id="PS00041">
    <property type="entry name" value="HTH_ARAC_FAMILY_1"/>
    <property type="match status" value="1"/>
</dbReference>
<dbReference type="InterPro" id="IPR018060">
    <property type="entry name" value="HTH_AraC"/>
</dbReference>
<keyword evidence="1" id="KW-0805">Transcription regulation</keyword>
<dbReference type="InterPro" id="IPR003313">
    <property type="entry name" value="AraC-bd"/>
</dbReference>
<dbReference type="Proteomes" id="UP000305836">
    <property type="component" value="Unassembled WGS sequence"/>
</dbReference>
<accession>A0A4V5UY21</accession>
<keyword evidence="8" id="KW-1185">Reference proteome</keyword>
<dbReference type="GO" id="GO:0003700">
    <property type="term" value="F:DNA-binding transcription factor activity"/>
    <property type="evidence" value="ECO:0007669"/>
    <property type="project" value="InterPro"/>
</dbReference>
<evidence type="ECO:0000256" key="2">
    <source>
        <dbReference type="ARBA" id="ARBA00023125"/>
    </source>
</evidence>
<comment type="caution">
    <text evidence="7">The sequence shown here is derived from an EMBL/GenBank/DDBJ whole genome shotgun (WGS) entry which is preliminary data.</text>
</comment>
<keyword evidence="2" id="KW-0238">DNA-binding</keyword>
<name>A0A4V5UY21_9ACTN</name>
<evidence type="ECO:0000313" key="8">
    <source>
        <dbReference type="Proteomes" id="UP000305836"/>
    </source>
</evidence>
<evidence type="ECO:0000256" key="4">
    <source>
        <dbReference type="ARBA" id="ARBA00023163"/>
    </source>
</evidence>
<dbReference type="InterPro" id="IPR009057">
    <property type="entry name" value="Homeodomain-like_sf"/>
</dbReference>
<dbReference type="PANTHER" id="PTHR46796">
    <property type="entry name" value="HTH-TYPE TRANSCRIPTIONAL ACTIVATOR RHAS-RELATED"/>
    <property type="match status" value="1"/>
</dbReference>
<sequence length="329" mass="35606">MSLASVAAADRFVDLAGLLESCEVDGFHADFLSWGHYRPEYWRNYWHTHSFHEVCLAYSGEGRFNSGSVQYDVAPGSLFLARPGDVHEIESSHSAPLGIAFWGFTFRPAASGIRAGEAPTLPSADRRPATPHHPGDNRRAVAPDLPGWWSGLTRPDGPVISSRGGAIPSLISALAAEAAAPVAGYGTALGALGATLVLETARAFALDEDLAVEPVRRDRGPLVVEAMQRHLRDNLSRPITVRDVAAAAHLSERHAERLFTQQTGASIMSTLRRLRLELAAQLLLDPTLTITDVAHACGYSDVRPFSTAFRRKYGRTPGNHRRAGGTEFI</sequence>
<feature type="domain" description="HTH araC/xylS-type" evidence="6">
    <location>
        <begin position="225"/>
        <end position="323"/>
    </location>
</feature>
<evidence type="ECO:0000313" key="7">
    <source>
        <dbReference type="EMBL" id="TKK83063.1"/>
    </source>
</evidence>
<dbReference type="InterPro" id="IPR037923">
    <property type="entry name" value="HTH-like"/>
</dbReference>
<protein>
    <submittedName>
        <fullName evidence="7">AraC family transcriptional regulator</fullName>
    </submittedName>
</protein>
<organism evidence="7 8">
    <name type="scientific">Kribbella jiaozuonensis</name>
    <dbReference type="NCBI Taxonomy" id="2575441"/>
    <lineage>
        <taxon>Bacteria</taxon>
        <taxon>Bacillati</taxon>
        <taxon>Actinomycetota</taxon>
        <taxon>Actinomycetes</taxon>
        <taxon>Propionibacteriales</taxon>
        <taxon>Kribbellaceae</taxon>
        <taxon>Kribbella</taxon>
    </lineage>
</organism>
<dbReference type="InterPro" id="IPR014710">
    <property type="entry name" value="RmlC-like_jellyroll"/>
</dbReference>
<keyword evidence="4" id="KW-0804">Transcription</keyword>
<evidence type="ECO:0000256" key="1">
    <source>
        <dbReference type="ARBA" id="ARBA00023015"/>
    </source>
</evidence>
<gene>
    <name evidence="7" type="ORF">FDA38_10105</name>
</gene>
<dbReference type="EMBL" id="SZPZ01000001">
    <property type="protein sequence ID" value="TKK83063.1"/>
    <property type="molecule type" value="Genomic_DNA"/>
</dbReference>